<sequence>MFCPHWRGSTFDLVNTPNISTIFSRVTGGSLSQIDGLIETRNSNQPVSLFLLNPNGILFSYNARVNLSGSFVATTAESVIFADGMKWQTNPTAAPHY</sequence>
<proteinExistence type="predicted"/>
<name>A0ACD5H476_9CYAN</name>
<reference evidence="1 2" key="1">
    <citation type="journal article" date="2016" name="Genome Announc.">
        <title>Draft Genome Sequence of the Thermotolerant Cyanobacterium Desertifilum sp. IPPAS B-1220.</title>
        <authorList>
            <person name="Mironov K.S."/>
            <person name="Sinetova M.A."/>
            <person name="Bolatkhan K."/>
            <person name="Zayadan B.K."/>
            <person name="Ustinova V.V."/>
            <person name="Kupriyanova E.V."/>
            <person name="Skrypnik A.N."/>
            <person name="Gogoleva N.E."/>
            <person name="Gogolev Y.V."/>
            <person name="Los D.A."/>
        </authorList>
    </citation>
    <scope>NUCLEOTIDE SEQUENCE [LARGE SCALE GENOMIC DNA]</scope>
    <source>
        <strain evidence="1 2">IPPAS B-1220</strain>
    </source>
</reference>
<keyword evidence="2" id="KW-1185">Reference proteome</keyword>
<gene>
    <name evidence="1" type="ORF">BH720_019610</name>
</gene>
<organism evidence="1 2">
    <name type="scientific">Desertifilum tharense IPPAS B-1220</name>
    <dbReference type="NCBI Taxonomy" id="1781255"/>
    <lineage>
        <taxon>Bacteria</taxon>
        <taxon>Bacillati</taxon>
        <taxon>Cyanobacteriota</taxon>
        <taxon>Cyanophyceae</taxon>
        <taxon>Desertifilales</taxon>
        <taxon>Desertifilaceae</taxon>
        <taxon>Desertifilum</taxon>
    </lineage>
</organism>
<protein>
    <submittedName>
        <fullName evidence="1">Filamentous hemagglutinin N-terminal domain-containing protein</fullName>
    </submittedName>
</protein>
<evidence type="ECO:0000313" key="2">
    <source>
        <dbReference type="Proteomes" id="UP000095472"/>
    </source>
</evidence>
<dbReference type="EMBL" id="CP182909">
    <property type="protein sequence ID" value="XPM67209.1"/>
    <property type="molecule type" value="Genomic_DNA"/>
</dbReference>
<dbReference type="Proteomes" id="UP000095472">
    <property type="component" value="Chromosome"/>
</dbReference>
<accession>A0ACD5H476</accession>
<evidence type="ECO:0000313" key="1">
    <source>
        <dbReference type="EMBL" id="XPM67209.1"/>
    </source>
</evidence>